<dbReference type="InterPro" id="IPR014710">
    <property type="entry name" value="RmlC-like_jellyroll"/>
</dbReference>
<name>A0A381Z0T1_9ZZZZ</name>
<dbReference type="SUPFAM" id="SSF51206">
    <property type="entry name" value="cAMP-binding domain-like"/>
    <property type="match status" value="1"/>
</dbReference>
<proteinExistence type="predicted"/>
<dbReference type="PROSITE" id="PS00889">
    <property type="entry name" value="CNMP_BINDING_2"/>
    <property type="match status" value="1"/>
</dbReference>
<dbReference type="PANTHER" id="PTHR23011:SF28">
    <property type="entry name" value="CYCLIC NUCLEOTIDE-BINDING DOMAIN CONTAINING PROTEIN"/>
    <property type="match status" value="1"/>
</dbReference>
<dbReference type="AlphaFoldDB" id="A0A381Z0T1"/>
<dbReference type="InterPro" id="IPR000595">
    <property type="entry name" value="cNMP-bd_dom"/>
</dbReference>
<dbReference type="InterPro" id="IPR018488">
    <property type="entry name" value="cNMP-bd_CS"/>
</dbReference>
<feature type="domain" description="Cyclic nucleotide-binding" evidence="1">
    <location>
        <begin position="97"/>
        <end position="199"/>
    </location>
</feature>
<gene>
    <name evidence="2" type="ORF">METZ01_LOCUS135663</name>
</gene>
<reference evidence="2" key="1">
    <citation type="submission" date="2018-05" db="EMBL/GenBank/DDBJ databases">
        <authorList>
            <person name="Lanie J.A."/>
            <person name="Ng W.-L."/>
            <person name="Kazmierczak K.M."/>
            <person name="Andrzejewski T.M."/>
            <person name="Davidsen T.M."/>
            <person name="Wayne K.J."/>
            <person name="Tettelin H."/>
            <person name="Glass J.I."/>
            <person name="Rusch D."/>
            <person name="Podicherti R."/>
            <person name="Tsui H.-C.T."/>
            <person name="Winkler M.E."/>
        </authorList>
    </citation>
    <scope>NUCLEOTIDE SEQUENCE</scope>
</reference>
<evidence type="ECO:0000313" key="2">
    <source>
        <dbReference type="EMBL" id="SVA82809.1"/>
    </source>
</evidence>
<evidence type="ECO:0000259" key="1">
    <source>
        <dbReference type="PROSITE" id="PS50042"/>
    </source>
</evidence>
<sequence length="239" mass="26118">MTLDNEEIHYKVWASDNVVYGPVLLVTLLEWVADGRVTPDTWVFSEEVNSWKPAKTLPPLGDALANYHASQAPLPKPTKLGQASDSITVEQLRQFDQLAGLGQAELKQFISHCTVMEIEEGGIIMKKGSPGDGLFMILSGEARVRIIAAGQDTTLATVKAGSFIGEVAMFSQTQRSADILALTRCQLLFMSAESFRGMMQTEPKLASAVLFALGHIMADRMVAGNDRLQTKASSEFLWL</sequence>
<dbReference type="EMBL" id="UINC01019543">
    <property type="protein sequence ID" value="SVA82809.1"/>
    <property type="molecule type" value="Genomic_DNA"/>
</dbReference>
<dbReference type="InterPro" id="IPR025640">
    <property type="entry name" value="GYF_2"/>
</dbReference>
<dbReference type="CDD" id="cd00038">
    <property type="entry name" value="CAP_ED"/>
    <property type="match status" value="1"/>
</dbReference>
<dbReference type="InterPro" id="IPR018490">
    <property type="entry name" value="cNMP-bd_dom_sf"/>
</dbReference>
<accession>A0A381Z0T1</accession>
<dbReference type="PANTHER" id="PTHR23011">
    <property type="entry name" value="CYCLIC NUCLEOTIDE-BINDING DOMAIN CONTAINING PROTEIN"/>
    <property type="match status" value="1"/>
</dbReference>
<protein>
    <recommendedName>
        <fullName evidence="1">Cyclic nucleotide-binding domain-containing protein</fullName>
    </recommendedName>
</protein>
<organism evidence="2">
    <name type="scientific">marine metagenome</name>
    <dbReference type="NCBI Taxonomy" id="408172"/>
    <lineage>
        <taxon>unclassified sequences</taxon>
        <taxon>metagenomes</taxon>
        <taxon>ecological metagenomes</taxon>
    </lineage>
</organism>
<dbReference type="Gene3D" id="2.60.120.10">
    <property type="entry name" value="Jelly Rolls"/>
    <property type="match status" value="1"/>
</dbReference>
<dbReference type="SMART" id="SM00100">
    <property type="entry name" value="cNMP"/>
    <property type="match status" value="1"/>
</dbReference>
<dbReference type="PROSITE" id="PS50042">
    <property type="entry name" value="CNMP_BINDING_3"/>
    <property type="match status" value="1"/>
</dbReference>
<dbReference type="Pfam" id="PF14237">
    <property type="entry name" value="GYF_2"/>
    <property type="match status" value="1"/>
</dbReference>
<dbReference type="Pfam" id="PF00027">
    <property type="entry name" value="cNMP_binding"/>
    <property type="match status" value="1"/>
</dbReference>